<dbReference type="Gene3D" id="3.40.525.10">
    <property type="entry name" value="CRAL-TRIO lipid binding domain"/>
    <property type="match status" value="1"/>
</dbReference>
<organism evidence="2 3">
    <name type="scientific">Galdieria partita</name>
    <dbReference type="NCBI Taxonomy" id="83374"/>
    <lineage>
        <taxon>Eukaryota</taxon>
        <taxon>Rhodophyta</taxon>
        <taxon>Bangiophyceae</taxon>
        <taxon>Galdieriales</taxon>
        <taxon>Galdieriaceae</taxon>
        <taxon>Galdieria</taxon>
    </lineage>
</organism>
<evidence type="ECO:0000313" key="2">
    <source>
        <dbReference type="EMBL" id="GJQ13700.1"/>
    </source>
</evidence>
<reference evidence="2" key="1">
    <citation type="journal article" date="2022" name="Proc. Natl. Acad. Sci. U.S.A.">
        <title>Life cycle and functional genomics of the unicellular red alga Galdieria for elucidating algal and plant evolution and industrial use.</title>
        <authorList>
            <person name="Hirooka S."/>
            <person name="Itabashi T."/>
            <person name="Ichinose T.M."/>
            <person name="Onuma R."/>
            <person name="Fujiwara T."/>
            <person name="Yamashita S."/>
            <person name="Jong L.W."/>
            <person name="Tomita R."/>
            <person name="Iwane A.H."/>
            <person name="Miyagishima S.Y."/>
        </authorList>
    </citation>
    <scope>NUCLEOTIDE SEQUENCE</scope>
    <source>
        <strain evidence="2">NBRC 102759</strain>
    </source>
</reference>
<comment type="caution">
    <text evidence="2">The sequence shown here is derived from an EMBL/GenBank/DDBJ whole genome shotgun (WGS) entry which is preliminary data.</text>
</comment>
<dbReference type="PRINTS" id="PR00180">
    <property type="entry name" value="CRETINALDHBP"/>
</dbReference>
<evidence type="ECO:0000313" key="3">
    <source>
        <dbReference type="Proteomes" id="UP001061958"/>
    </source>
</evidence>
<dbReference type="CDD" id="cd00170">
    <property type="entry name" value="SEC14"/>
    <property type="match status" value="1"/>
</dbReference>
<keyword evidence="3" id="KW-1185">Reference proteome</keyword>
<sequence>MTDSESYNLDSLGKRVKAEGLYTTFSSDKLVKRIKSSSETEKIILSRFLRARRFNVDAAFDSFLSCLKFRETENVNDVGLDEFKNPLATFPFTTTGFYTFGGEPLLYGRASAMDRYKIIPSVFHRSFISFLEYLGETFEPSAMFVIIFDFTDFSPVRNVHFGCARDMLRVMQDFYPERLSKIFLVNYPSTLYGVYKIVSPFIDENTRSKLEWIPKNSVDQLLRHVSMEALPNTVGGMAVYQVPPLL</sequence>
<gene>
    <name evidence="2" type="ORF">GpartN1_g5491.t1</name>
</gene>
<dbReference type="InterPro" id="IPR001251">
    <property type="entry name" value="CRAL-TRIO_dom"/>
</dbReference>
<dbReference type="GO" id="GO:0008526">
    <property type="term" value="F:phosphatidylinositol transfer activity"/>
    <property type="evidence" value="ECO:0007669"/>
    <property type="project" value="TreeGrafter"/>
</dbReference>
<dbReference type="SUPFAM" id="SSF46938">
    <property type="entry name" value="CRAL/TRIO N-terminal domain"/>
    <property type="match status" value="1"/>
</dbReference>
<dbReference type="InterPro" id="IPR036865">
    <property type="entry name" value="CRAL-TRIO_dom_sf"/>
</dbReference>
<protein>
    <recommendedName>
        <fullName evidence="1">CRAL-TRIO domain-containing protein</fullName>
    </recommendedName>
</protein>
<dbReference type="PANTHER" id="PTHR45824">
    <property type="entry name" value="GH16843P"/>
    <property type="match status" value="1"/>
</dbReference>
<dbReference type="Proteomes" id="UP001061958">
    <property type="component" value="Unassembled WGS sequence"/>
</dbReference>
<dbReference type="EMBL" id="BQMJ01000046">
    <property type="protein sequence ID" value="GJQ13700.1"/>
    <property type="molecule type" value="Genomic_DNA"/>
</dbReference>
<reference evidence="2" key="2">
    <citation type="submission" date="2022-01" db="EMBL/GenBank/DDBJ databases">
        <authorList>
            <person name="Hirooka S."/>
            <person name="Miyagishima S.Y."/>
        </authorList>
    </citation>
    <scope>NUCLEOTIDE SEQUENCE</scope>
    <source>
        <strain evidence="2">NBRC 102759</strain>
    </source>
</reference>
<feature type="domain" description="CRAL-TRIO" evidence="1">
    <location>
        <begin position="102"/>
        <end position="242"/>
    </location>
</feature>
<dbReference type="Pfam" id="PF03765">
    <property type="entry name" value="CRAL_TRIO_N"/>
    <property type="match status" value="1"/>
</dbReference>
<dbReference type="SUPFAM" id="SSF52087">
    <property type="entry name" value="CRAL/TRIO domain"/>
    <property type="match status" value="1"/>
</dbReference>
<dbReference type="PANTHER" id="PTHR45824:SF29">
    <property type="entry name" value="GH16843P"/>
    <property type="match status" value="1"/>
</dbReference>
<evidence type="ECO:0000259" key="1">
    <source>
        <dbReference type="PROSITE" id="PS50191"/>
    </source>
</evidence>
<dbReference type="AlphaFoldDB" id="A0A9C7Q0A1"/>
<dbReference type="PROSITE" id="PS50191">
    <property type="entry name" value="CRAL_TRIO"/>
    <property type="match status" value="1"/>
</dbReference>
<name>A0A9C7Q0A1_9RHOD</name>
<dbReference type="OrthoDB" id="2036at2759"/>
<dbReference type="InterPro" id="IPR036273">
    <property type="entry name" value="CRAL/TRIO_N_dom_sf"/>
</dbReference>
<accession>A0A9C7Q0A1</accession>
<dbReference type="SMART" id="SM00516">
    <property type="entry name" value="SEC14"/>
    <property type="match status" value="1"/>
</dbReference>
<dbReference type="Pfam" id="PF00650">
    <property type="entry name" value="CRAL_TRIO"/>
    <property type="match status" value="1"/>
</dbReference>
<proteinExistence type="predicted"/>
<dbReference type="InterPro" id="IPR011074">
    <property type="entry name" value="CRAL/TRIO_N_dom"/>
</dbReference>
<dbReference type="InterPro" id="IPR052578">
    <property type="entry name" value="PI_Transfer_CRAL-TRIO"/>
</dbReference>